<dbReference type="Proteomes" id="UP000199063">
    <property type="component" value="Unassembled WGS sequence"/>
</dbReference>
<dbReference type="EMBL" id="FNHI01000029">
    <property type="protein sequence ID" value="SDN53588.1"/>
    <property type="molecule type" value="Genomic_DNA"/>
</dbReference>
<reference evidence="2" key="1">
    <citation type="submission" date="2016-10" db="EMBL/GenBank/DDBJ databases">
        <authorList>
            <person name="Varghese N."/>
            <person name="Submissions S."/>
        </authorList>
    </citation>
    <scope>NUCLEOTIDE SEQUENCE [LARGE SCALE GENOMIC DNA]</scope>
    <source>
        <strain evidence="2">CGMCC 4.7042</strain>
    </source>
</reference>
<dbReference type="GeneID" id="40833712"/>
<gene>
    <name evidence="1" type="ORF">SAMN05444921_12946</name>
</gene>
<organism evidence="1 2">
    <name type="scientific">Streptomyces wuyuanensis</name>
    <dbReference type="NCBI Taxonomy" id="1196353"/>
    <lineage>
        <taxon>Bacteria</taxon>
        <taxon>Bacillati</taxon>
        <taxon>Actinomycetota</taxon>
        <taxon>Actinomycetes</taxon>
        <taxon>Kitasatosporales</taxon>
        <taxon>Streptomycetaceae</taxon>
        <taxon>Streptomyces</taxon>
    </lineage>
</organism>
<keyword evidence="2" id="KW-1185">Reference proteome</keyword>
<dbReference type="RefSeq" id="WP_093661346.1">
    <property type="nucleotide sequence ID" value="NZ_FNHI01000029.1"/>
</dbReference>
<dbReference type="OrthoDB" id="4262501at2"/>
<sequence>MRPESTNGTSGGGLAVPMAWLCAEFLADEVLRTGGLVEPGSLEYRAGRRTLALTVYLCGAEDGPAGVPTASRLDEWLSVTAYGHPWQEWVRDRMAERESFDRDVSGTDPDLDLARDAWDWLERTELLAADLGDGTDPWHPALPVDPAAVESAQVWTPAWRLGLPLGHLAIHLY</sequence>
<dbReference type="AlphaFoldDB" id="A0A1H0C6U9"/>
<evidence type="ECO:0000313" key="1">
    <source>
        <dbReference type="EMBL" id="SDN53588.1"/>
    </source>
</evidence>
<evidence type="ECO:0000313" key="2">
    <source>
        <dbReference type="Proteomes" id="UP000199063"/>
    </source>
</evidence>
<name>A0A1H0C6U9_9ACTN</name>
<accession>A0A1H0C6U9</accession>
<dbReference type="STRING" id="1196353.SAMN05444921_12946"/>
<protein>
    <submittedName>
        <fullName evidence="1">Uncharacterized protein</fullName>
    </submittedName>
</protein>
<proteinExistence type="predicted"/>